<protein>
    <submittedName>
        <fullName evidence="1">Uncharacterized protein</fullName>
    </submittedName>
</protein>
<sequence>MRQLTKMGLIILCLIMIPKTGFSQISIDVSAIQRLMELKNLVEKAKNQLVQLKNGNKINNRTQANTQSILSLGKEVEEILRDISEFENLVSKDGKYKFNDLSIFMKTNQVVSSKLSDYHKQLTFLNKLDQILSQNSQGEVSQQGGQQMYDFFYDGTSPELSASNHDDFAKAKKDEFAKIYGLQNTMQKKKFQTALAYYKISDELYHQAIVLSNAVSDDSNGKPMQISNSSPFSLDNVFGTDDSFDIGSLFGGDVFSSSMGGLMTAIYMNMPDDVLQQEIIRLKSFMRFLEDVEPTGYEGMLKKANRDLEDANNAYQYKVTQKLNQASGTYPGVGLNPSNPSGFSISKTGLRMTTGERIQAQTAAIHLMNESTDYKEKGDKLMEDATTKTLLQQEMESRYQAKLMRNSLAKIKF</sequence>
<name>A0A316DHS9_9BACT</name>
<dbReference type="RefSeq" id="WP_146199236.1">
    <property type="nucleotide sequence ID" value="NZ_QGGO01000037.1"/>
</dbReference>
<evidence type="ECO:0000313" key="2">
    <source>
        <dbReference type="Proteomes" id="UP000245489"/>
    </source>
</evidence>
<comment type="caution">
    <text evidence="1">The sequence shown here is derived from an EMBL/GenBank/DDBJ whole genome shotgun (WGS) entry which is preliminary data.</text>
</comment>
<accession>A0A316DHS9</accession>
<dbReference type="Proteomes" id="UP000245489">
    <property type="component" value="Unassembled WGS sequence"/>
</dbReference>
<evidence type="ECO:0000313" key="1">
    <source>
        <dbReference type="EMBL" id="PWK17198.1"/>
    </source>
</evidence>
<dbReference type="OrthoDB" id="964639at2"/>
<keyword evidence="2" id="KW-1185">Reference proteome</keyword>
<dbReference type="EMBL" id="QGGO01000037">
    <property type="protein sequence ID" value="PWK17198.1"/>
    <property type="molecule type" value="Genomic_DNA"/>
</dbReference>
<gene>
    <name evidence="1" type="ORF">LV89_04484</name>
</gene>
<organism evidence="1 2">
    <name type="scientific">Arcicella aurantiaca</name>
    <dbReference type="NCBI Taxonomy" id="591202"/>
    <lineage>
        <taxon>Bacteria</taxon>
        <taxon>Pseudomonadati</taxon>
        <taxon>Bacteroidota</taxon>
        <taxon>Cytophagia</taxon>
        <taxon>Cytophagales</taxon>
        <taxon>Flectobacillaceae</taxon>
        <taxon>Arcicella</taxon>
    </lineage>
</organism>
<proteinExistence type="predicted"/>
<dbReference type="AlphaFoldDB" id="A0A316DHS9"/>
<reference evidence="1 2" key="1">
    <citation type="submission" date="2018-05" db="EMBL/GenBank/DDBJ databases">
        <title>Genomic Encyclopedia of Archaeal and Bacterial Type Strains, Phase II (KMG-II): from individual species to whole genera.</title>
        <authorList>
            <person name="Goeker M."/>
        </authorList>
    </citation>
    <scope>NUCLEOTIDE SEQUENCE [LARGE SCALE GENOMIC DNA]</scope>
    <source>
        <strain evidence="1 2">DSM 22214</strain>
    </source>
</reference>